<protein>
    <recommendedName>
        <fullName evidence="4">Tape measure protein</fullName>
    </recommendedName>
</protein>
<evidence type="ECO:0000313" key="2">
    <source>
        <dbReference type="EMBL" id="AXC36458.1"/>
    </source>
</evidence>
<evidence type="ECO:0000256" key="1">
    <source>
        <dbReference type="SAM" id="MobiDB-lite"/>
    </source>
</evidence>
<keyword evidence="3" id="KW-1185">Reference proteome</keyword>
<evidence type="ECO:0008006" key="4">
    <source>
        <dbReference type="Google" id="ProtNLM"/>
    </source>
</evidence>
<evidence type="ECO:0000313" key="3">
    <source>
        <dbReference type="Proteomes" id="UP000252224"/>
    </source>
</evidence>
<accession>A0A2Z5HA15</accession>
<sequence length="381" mass="40890">MSGDFLSMSDADFMSAGQTKLHEVQAAAEAHVETTPEVPATAEVTEPAAVPGTPAEVEQETETPQEGSPTAEEQAALDLAAADAEVEPELGADGLPVEPKPKEAATPAESAVQLPEGIERIFGTIRANGRDMQVKTVDEAIRLIQMGANYSQKRAADKKNLGYVRVLEQNGMLDHEKLSFAVDLLAGKPEAIGKLLKDSKIDVHDLDDDKVAAYRSESRAPSEATMAIEEVVADLNGNEHFERLVGDMKGWDQASQALLGQHPQSLAQLTEQVENGVYDKVMDEVNRQQVLGNFKGVPLMQVYNQVGQEMAAAGAFNAPAPKGPVKKLVTPGKPASPAKPADEERRRAAAPSKGVTTATEEVKDPKFLAMSDEDFMKTLKR</sequence>
<gene>
    <name evidence="2" type="ORF">phCDa_14</name>
</gene>
<dbReference type="EMBL" id="MH382836">
    <property type="protein sequence ID" value="AXC36458.1"/>
    <property type="molecule type" value="Genomic_DNA"/>
</dbReference>
<reference evidence="2 3" key="1">
    <citation type="submission" date="2018-05" db="EMBL/GenBank/DDBJ databases">
        <title>Genomic characterization of a novel Pseudomonas phage phCDa.</title>
        <authorList>
            <person name="Chen C."/>
            <person name="Lu D."/>
            <person name="Wang J."/>
            <person name="Fu R."/>
        </authorList>
    </citation>
    <scope>NUCLEOTIDE SEQUENCE [LARGE SCALE GENOMIC DNA]</scope>
</reference>
<name>A0A2Z5HA15_9CAUD</name>
<feature type="region of interest" description="Disordered" evidence="1">
    <location>
        <begin position="21"/>
        <end position="75"/>
    </location>
</feature>
<feature type="region of interest" description="Disordered" evidence="1">
    <location>
        <begin position="318"/>
        <end position="367"/>
    </location>
</feature>
<organism evidence="2 3">
    <name type="scientific">Pseudomonas phage phCDa</name>
    <dbReference type="NCBI Taxonomy" id="2268587"/>
    <lineage>
        <taxon>Viruses</taxon>
        <taxon>Duplodnaviria</taxon>
        <taxon>Heunggongvirae</taxon>
        <taxon>Uroviricota</taxon>
        <taxon>Caudoviricetes</taxon>
        <taxon>Schitoviridae</taxon>
        <taxon>Shizishanvirus</taxon>
        <taxon>Shizishanvirus phCDa</taxon>
    </lineage>
</organism>
<proteinExistence type="predicted"/>
<dbReference type="Proteomes" id="UP000252224">
    <property type="component" value="Segment"/>
</dbReference>
<feature type="region of interest" description="Disordered" evidence="1">
    <location>
        <begin position="91"/>
        <end position="111"/>
    </location>
</feature>